<keyword evidence="10" id="KW-1185">Reference proteome</keyword>
<dbReference type="GO" id="GO:0005576">
    <property type="term" value="C:extracellular region"/>
    <property type="evidence" value="ECO:0007669"/>
    <property type="project" value="UniProtKB-SubCell"/>
</dbReference>
<dbReference type="GO" id="GO:0004867">
    <property type="term" value="F:serine-type endopeptidase inhibitor activity"/>
    <property type="evidence" value="ECO:0007669"/>
    <property type="project" value="UniProtKB-KW"/>
</dbReference>
<evidence type="ECO:0000256" key="8">
    <source>
        <dbReference type="SAM" id="SignalP"/>
    </source>
</evidence>
<feature type="domain" description="Lipocalin/cytosolic fatty-acid binding" evidence="9">
    <location>
        <begin position="41"/>
        <end position="181"/>
    </location>
</feature>
<dbReference type="InterPro" id="IPR002968">
    <property type="entry name" value="A1-microglobln"/>
</dbReference>
<feature type="region of interest" description="Disordered" evidence="7">
    <location>
        <begin position="197"/>
        <end position="220"/>
    </location>
</feature>
<dbReference type="SUPFAM" id="SSF50814">
    <property type="entry name" value="Lipocalins"/>
    <property type="match status" value="1"/>
</dbReference>
<evidence type="ECO:0000256" key="6">
    <source>
        <dbReference type="ARBA" id="ARBA00023157"/>
    </source>
</evidence>
<dbReference type="KEGG" id="bspl:114866840"/>
<reference evidence="11" key="1">
    <citation type="submission" date="2025-08" db="UniProtKB">
        <authorList>
            <consortium name="RefSeq"/>
        </authorList>
    </citation>
    <scope>IDENTIFICATION</scope>
</reference>
<comment type="subcellular location">
    <subcellularLocation>
        <location evidence="1">Secreted</location>
    </subcellularLocation>
</comment>
<feature type="compositionally biased region" description="Polar residues" evidence="7">
    <location>
        <begin position="197"/>
        <end position="208"/>
    </location>
</feature>
<keyword evidence="2" id="KW-0964">Secreted</keyword>
<dbReference type="PANTHER" id="PTHR46676:SF1">
    <property type="entry name" value="PROTEIN AMBP"/>
    <property type="match status" value="1"/>
</dbReference>
<organism evidence="10 11">
    <name type="scientific">Betta splendens</name>
    <name type="common">Siamese fighting fish</name>
    <dbReference type="NCBI Taxonomy" id="158456"/>
    <lineage>
        <taxon>Eukaryota</taxon>
        <taxon>Metazoa</taxon>
        <taxon>Chordata</taxon>
        <taxon>Craniata</taxon>
        <taxon>Vertebrata</taxon>
        <taxon>Euteleostomi</taxon>
        <taxon>Actinopterygii</taxon>
        <taxon>Neopterygii</taxon>
        <taxon>Teleostei</taxon>
        <taxon>Neoteleostei</taxon>
        <taxon>Acanthomorphata</taxon>
        <taxon>Anabantaria</taxon>
        <taxon>Anabantiformes</taxon>
        <taxon>Anabantoidei</taxon>
        <taxon>Osphronemidae</taxon>
        <taxon>Betta</taxon>
    </lineage>
</organism>
<evidence type="ECO:0000256" key="3">
    <source>
        <dbReference type="ARBA" id="ARBA00022690"/>
    </source>
</evidence>
<evidence type="ECO:0000313" key="11">
    <source>
        <dbReference type="RefSeq" id="XP_029024886.1"/>
    </source>
</evidence>
<gene>
    <name evidence="11" type="primary">LOC114866840</name>
</gene>
<evidence type="ECO:0000256" key="4">
    <source>
        <dbReference type="ARBA" id="ARBA00022729"/>
    </source>
</evidence>
<evidence type="ECO:0000256" key="7">
    <source>
        <dbReference type="SAM" id="MobiDB-lite"/>
    </source>
</evidence>
<name>A0A6P7NY91_BETSP</name>
<keyword evidence="3" id="KW-0646">Protease inhibitor</keyword>
<dbReference type="AlphaFoldDB" id="A0A6P7NY91"/>
<evidence type="ECO:0000313" key="10">
    <source>
        <dbReference type="Proteomes" id="UP000515150"/>
    </source>
</evidence>
<dbReference type="PRINTS" id="PR01215">
    <property type="entry name" value="A1MCGLOBULIN"/>
</dbReference>
<dbReference type="Pfam" id="PF00061">
    <property type="entry name" value="Lipocalin"/>
    <property type="match status" value="1"/>
</dbReference>
<dbReference type="Proteomes" id="UP000515150">
    <property type="component" value="Chromosome 12"/>
</dbReference>
<sequence>MRTAAVLGLVLLLGSVWMIHSDDISPEKLIQDGFDLDRFMGRWYDLAVVSTCPHYMHRKRVSPVIVALDLQGVGPGRNFTVTSTRIRNGTCQPSSRLLSLTDVPGRFFHHNPKFSADVYSYVLRVSYEHYAVLLLLSTEQPSGNRTTSLKLLSRAVDVSPAALEEFKTLVRQHKLRDDSIIMNKDVCTVNQHVTEATAQPQVSGSKTNAVPPENENKVRP</sequence>
<dbReference type="InterPro" id="IPR000566">
    <property type="entry name" value="Lipocln_cytosolic_FA-bd_dom"/>
</dbReference>
<dbReference type="InterPro" id="IPR012674">
    <property type="entry name" value="Calycin"/>
</dbReference>
<keyword evidence="4 8" id="KW-0732">Signal</keyword>
<evidence type="ECO:0000256" key="1">
    <source>
        <dbReference type="ARBA" id="ARBA00004613"/>
    </source>
</evidence>
<dbReference type="GeneID" id="114866840"/>
<feature type="chain" id="PRO_5028485312" evidence="8">
    <location>
        <begin position="22"/>
        <end position="220"/>
    </location>
</feature>
<feature type="signal peptide" evidence="8">
    <location>
        <begin position="1"/>
        <end position="21"/>
    </location>
</feature>
<evidence type="ECO:0000259" key="9">
    <source>
        <dbReference type="Pfam" id="PF00061"/>
    </source>
</evidence>
<dbReference type="InterPro" id="IPR029856">
    <property type="entry name" value="AMBP"/>
</dbReference>
<dbReference type="PANTHER" id="PTHR46676">
    <property type="entry name" value="PROTEIN AMBP"/>
    <property type="match status" value="1"/>
</dbReference>
<protein>
    <submittedName>
        <fullName evidence="11">Protein AMBP-like isoform X1</fullName>
    </submittedName>
</protein>
<dbReference type="RefSeq" id="XP_029024886.1">
    <property type="nucleotide sequence ID" value="XM_029169053.3"/>
</dbReference>
<accession>A0A6P7NY91</accession>
<dbReference type="PRINTS" id="PR00179">
    <property type="entry name" value="LIPOCALIN"/>
</dbReference>
<evidence type="ECO:0000256" key="5">
    <source>
        <dbReference type="ARBA" id="ARBA00022900"/>
    </source>
</evidence>
<dbReference type="InParanoid" id="A0A6P7NY91"/>
<keyword evidence="5" id="KW-0722">Serine protease inhibitor</keyword>
<proteinExistence type="predicted"/>
<keyword evidence="6" id="KW-1015">Disulfide bond</keyword>
<dbReference type="OrthoDB" id="9949223at2759"/>
<evidence type="ECO:0000256" key="2">
    <source>
        <dbReference type="ARBA" id="ARBA00022525"/>
    </source>
</evidence>
<dbReference type="Gene3D" id="2.40.128.20">
    <property type="match status" value="1"/>
</dbReference>